<sequence length="62" mass="7551">MKAYKVVTETPMTYRKTYYIEAHDEEDIRNQLDIRMKANPLDFTDTQDYKIGEYELEEIDIR</sequence>
<evidence type="ECO:0000313" key="1">
    <source>
        <dbReference type="EMBL" id="QRO85150.1"/>
    </source>
</evidence>
<organism evidence="1 2">
    <name type="scientific">Mammaliicoccus vitulinus</name>
    <dbReference type="NCBI Taxonomy" id="71237"/>
    <lineage>
        <taxon>Bacteria</taxon>
        <taxon>Bacillati</taxon>
        <taxon>Bacillota</taxon>
        <taxon>Bacilli</taxon>
        <taxon>Bacillales</taxon>
        <taxon>Staphylococcaceae</taxon>
        <taxon>Mammaliicoccus</taxon>
    </lineage>
</organism>
<name>A0ABX7HEV9_9STAP</name>
<dbReference type="Proteomes" id="UP000627155">
    <property type="component" value="Chromosome"/>
</dbReference>
<evidence type="ECO:0000313" key="2">
    <source>
        <dbReference type="Proteomes" id="UP000627155"/>
    </source>
</evidence>
<dbReference type="RefSeq" id="WP_103322259.1">
    <property type="nucleotide sequence ID" value="NZ_CAURAE010000006.1"/>
</dbReference>
<proteinExistence type="predicted"/>
<reference evidence="1 2" key="1">
    <citation type="submission" date="2021-02" db="EMBL/GenBank/DDBJ databases">
        <title>FDA dAtabase for Regulatory Grade micrObial Sequences (FDA-ARGOS): Supporting development and validation of Infectious Disease Dx tests.</title>
        <authorList>
            <person name="Sproer C."/>
            <person name="Gronow S."/>
            <person name="Severitt S."/>
            <person name="Schroder I."/>
            <person name="Tallon L."/>
            <person name="Sadzewicz L."/>
            <person name="Zhao X."/>
            <person name="Boylan J."/>
            <person name="Ott S."/>
            <person name="Bowen H."/>
            <person name="Vavikolanu K."/>
            <person name="Mehta A."/>
            <person name="Aluvathingal J."/>
            <person name="Nadendla S."/>
            <person name="Lowell S."/>
            <person name="Myers T."/>
            <person name="Yan Y."/>
            <person name="Sichtig H."/>
        </authorList>
    </citation>
    <scope>NUCLEOTIDE SEQUENCE [LARGE SCALE GENOMIC DNA]</scope>
    <source>
        <strain evidence="1 2">FDAARGOS_1207</strain>
    </source>
</reference>
<keyword evidence="2" id="KW-1185">Reference proteome</keyword>
<dbReference type="EMBL" id="CP069486">
    <property type="protein sequence ID" value="QRO85150.1"/>
    <property type="molecule type" value="Genomic_DNA"/>
</dbReference>
<protein>
    <submittedName>
        <fullName evidence="1">Uncharacterized protein</fullName>
    </submittedName>
</protein>
<accession>A0ABX7HEV9</accession>
<gene>
    <name evidence="1" type="ORF">I6J37_00130</name>
</gene>